<evidence type="ECO:0000256" key="4">
    <source>
        <dbReference type="ARBA" id="ARBA00022692"/>
    </source>
</evidence>
<proteinExistence type="inferred from homology"/>
<dbReference type="EC" id="3.4.23.36" evidence="9"/>
<protein>
    <recommendedName>
        <fullName evidence="9">Lipoprotein signal peptidase</fullName>
        <ecNumber evidence="9">3.4.23.36</ecNumber>
    </recommendedName>
    <alternativeName>
        <fullName evidence="9">Prolipoprotein signal peptidase</fullName>
    </alternativeName>
    <alternativeName>
        <fullName evidence="9">Signal peptidase II</fullName>
        <shortName evidence="9">SPase II</shortName>
    </alternativeName>
</protein>
<dbReference type="InterPro" id="IPR001872">
    <property type="entry name" value="Peptidase_A8"/>
</dbReference>
<comment type="function">
    <text evidence="9">This protein specifically catalyzes the removal of signal peptides from prolipoproteins.</text>
</comment>
<organism evidence="12 13">
    <name type="scientific">Micromonospora echinospora</name>
    <name type="common">Micromonospora purpurea</name>
    <dbReference type="NCBI Taxonomy" id="1877"/>
    <lineage>
        <taxon>Bacteria</taxon>
        <taxon>Bacillati</taxon>
        <taxon>Actinomycetota</taxon>
        <taxon>Actinomycetes</taxon>
        <taxon>Micromonosporales</taxon>
        <taxon>Micromonosporaceae</taxon>
        <taxon>Micromonospora</taxon>
    </lineage>
</organism>
<dbReference type="HAMAP" id="MF_00161">
    <property type="entry name" value="LspA"/>
    <property type="match status" value="1"/>
</dbReference>
<evidence type="ECO:0000313" key="13">
    <source>
        <dbReference type="Proteomes" id="UP000198253"/>
    </source>
</evidence>
<dbReference type="OrthoDB" id="4308908at2"/>
<comment type="caution">
    <text evidence="9">Lacks conserved residue(s) required for the propagation of feature annotation.</text>
</comment>
<feature type="transmembrane region" description="Helical" evidence="9">
    <location>
        <begin position="151"/>
        <end position="174"/>
    </location>
</feature>
<comment type="subcellular location">
    <subcellularLocation>
        <location evidence="9">Cell membrane</location>
        <topology evidence="9">Multi-pass membrane protein</topology>
    </subcellularLocation>
</comment>
<evidence type="ECO:0000256" key="9">
    <source>
        <dbReference type="HAMAP-Rule" id="MF_00161"/>
    </source>
</evidence>
<keyword evidence="4 9" id="KW-0812">Transmembrane</keyword>
<keyword evidence="5 9" id="KW-0064">Aspartyl protease</keyword>
<gene>
    <name evidence="9" type="primary">lspA</name>
    <name evidence="12" type="ORF">GA0070618_1136</name>
</gene>
<comment type="pathway">
    <text evidence="9">Protein modification; lipoprotein biosynthesis (signal peptide cleavage).</text>
</comment>
<evidence type="ECO:0000256" key="10">
    <source>
        <dbReference type="RuleBase" id="RU004181"/>
    </source>
</evidence>
<dbReference type="Pfam" id="PF01252">
    <property type="entry name" value="Peptidase_A8"/>
    <property type="match status" value="1"/>
</dbReference>
<keyword evidence="7 9" id="KW-1133">Transmembrane helix</keyword>
<dbReference type="RefSeq" id="WP_088980688.1">
    <property type="nucleotide sequence ID" value="NZ_LT607413.1"/>
</dbReference>
<dbReference type="PANTHER" id="PTHR33695:SF1">
    <property type="entry name" value="LIPOPROTEIN SIGNAL PEPTIDASE"/>
    <property type="match status" value="1"/>
</dbReference>
<sequence>MSEQSATDESPPVAGDAPAPAPRTQRWTRRAPWLAGGTALVVVVADQLTKLWAESSLTRGERIPVLGDALGIQLIYNPGAALSIGAGSTWIFTIATAIGVVAGLWYSWRVRSRAWAVALGLILGGATTHLGDRLLREPSFGQGHVVDFIAYFDWFIGNVADIAIVVGAGMFLLLTALGTTMRPEDAETAEPAAVPGVER</sequence>
<dbReference type="EMBL" id="LT607413">
    <property type="protein sequence ID" value="SCE81610.1"/>
    <property type="molecule type" value="Genomic_DNA"/>
</dbReference>
<evidence type="ECO:0000256" key="2">
    <source>
        <dbReference type="ARBA" id="ARBA00022475"/>
    </source>
</evidence>
<feature type="active site" evidence="9">
    <location>
        <position position="161"/>
    </location>
</feature>
<keyword evidence="8 9" id="KW-0472">Membrane</keyword>
<accession>A0A1C4VC71</accession>
<evidence type="ECO:0000256" key="5">
    <source>
        <dbReference type="ARBA" id="ARBA00022750"/>
    </source>
</evidence>
<evidence type="ECO:0000256" key="1">
    <source>
        <dbReference type="ARBA" id="ARBA00006139"/>
    </source>
</evidence>
<dbReference type="GO" id="GO:0006508">
    <property type="term" value="P:proteolysis"/>
    <property type="evidence" value="ECO:0007669"/>
    <property type="project" value="UniProtKB-KW"/>
</dbReference>
<keyword evidence="3 9" id="KW-0645">Protease</keyword>
<evidence type="ECO:0000256" key="6">
    <source>
        <dbReference type="ARBA" id="ARBA00022801"/>
    </source>
</evidence>
<dbReference type="AlphaFoldDB" id="A0A1C4VC71"/>
<keyword evidence="2 9" id="KW-1003">Cell membrane</keyword>
<dbReference type="PANTHER" id="PTHR33695">
    <property type="entry name" value="LIPOPROTEIN SIGNAL PEPTIDASE"/>
    <property type="match status" value="1"/>
</dbReference>
<reference evidence="13" key="1">
    <citation type="submission" date="2016-06" db="EMBL/GenBank/DDBJ databases">
        <authorList>
            <person name="Varghese N."/>
            <person name="Submissions Spin"/>
        </authorList>
    </citation>
    <scope>NUCLEOTIDE SEQUENCE [LARGE SCALE GENOMIC DNA]</scope>
    <source>
        <strain evidence="13">DSM 43816</strain>
    </source>
</reference>
<evidence type="ECO:0000256" key="7">
    <source>
        <dbReference type="ARBA" id="ARBA00022989"/>
    </source>
</evidence>
<evidence type="ECO:0000256" key="8">
    <source>
        <dbReference type="ARBA" id="ARBA00023136"/>
    </source>
</evidence>
<comment type="similarity">
    <text evidence="1 9 10">Belongs to the peptidase A8 family.</text>
</comment>
<comment type="catalytic activity">
    <reaction evidence="9">
        <text>Release of signal peptides from bacterial membrane prolipoproteins. Hydrolyzes -Xaa-Yaa-Zaa-|-(S,diacylglyceryl)Cys-, in which Xaa is hydrophobic (preferably Leu), and Yaa (Ala or Ser) and Zaa (Gly or Ala) have small, neutral side chains.</text>
        <dbReference type="EC" id="3.4.23.36"/>
    </reaction>
</comment>
<dbReference type="InParanoid" id="A0A1C4VC71"/>
<evidence type="ECO:0000256" key="11">
    <source>
        <dbReference type="SAM" id="MobiDB-lite"/>
    </source>
</evidence>
<keyword evidence="6 9" id="KW-0378">Hydrolase</keyword>
<dbReference type="GO" id="GO:0004190">
    <property type="term" value="F:aspartic-type endopeptidase activity"/>
    <property type="evidence" value="ECO:0007669"/>
    <property type="project" value="UniProtKB-UniRule"/>
</dbReference>
<feature type="region of interest" description="Disordered" evidence="11">
    <location>
        <begin position="1"/>
        <end position="26"/>
    </location>
</feature>
<dbReference type="Proteomes" id="UP000198253">
    <property type="component" value="Chromosome I"/>
</dbReference>
<feature type="transmembrane region" description="Helical" evidence="9">
    <location>
        <begin position="90"/>
        <end position="107"/>
    </location>
</feature>
<keyword evidence="13" id="KW-1185">Reference proteome</keyword>
<evidence type="ECO:0000313" key="12">
    <source>
        <dbReference type="EMBL" id="SCE81610.1"/>
    </source>
</evidence>
<feature type="active site" evidence="9">
    <location>
        <position position="147"/>
    </location>
</feature>
<evidence type="ECO:0000256" key="3">
    <source>
        <dbReference type="ARBA" id="ARBA00022670"/>
    </source>
</evidence>
<name>A0A1C4VC71_MICEC</name>
<dbReference type="GO" id="GO:0005886">
    <property type="term" value="C:plasma membrane"/>
    <property type="evidence" value="ECO:0007669"/>
    <property type="project" value="UniProtKB-SubCell"/>
</dbReference>
<dbReference type="PRINTS" id="PR00781">
    <property type="entry name" value="LIPOSIGPTASE"/>
</dbReference>
<feature type="transmembrane region" description="Helical" evidence="9">
    <location>
        <begin position="114"/>
        <end position="131"/>
    </location>
</feature>
<dbReference type="UniPathway" id="UPA00665"/>